<gene>
    <name evidence="3" type="ORF">Enr13x_50100</name>
</gene>
<dbReference type="KEGG" id="snep:Enr13x_50100"/>
<keyword evidence="1" id="KW-0175">Coiled coil</keyword>
<sequence length="909" mass="97560">MFPEKFTFGRKRSSRVKKNPTKRRSTARRITRPLETLEARQLMAADATPVSLLDLAVSDQTTALVATVESGQQTDQQTRGADSQAFALSTAARETVDAMKAIADQTGRLALDQIDQFASFAGIVIEAPTFGSDGSVTGTTTFGQSDAPVLFQYVGGALGNHALGNWVLAVKTDLGALAQSNDLIESPLEFKSPIVVFSAAVGEIESSVMSTQAQTFYGDLYASEEFTIRLQRGVNVLTTATIAQDSIPAELLDRVGLDIPEIQIEGVLFSEFSNDVVQQWQSEPKDTGFWEELREDVMLRATLPQIVINDLPSNLSVGNAFLVWQSPGTDQDQLYVSVDLAMAQTDGSVVELSGRVGIAETPTGNQFRLSATARGINNAFGVTGLDLDEVILLISLNTVKAPAPGETAADQVGPTAVPSVSVGVLADMDIGGRHVSIAGKVDFSLAAGTPIKIALRGELESLSSTELMNFAKRLTGLGEVSTDPNETAAFEIRDVVINIAPLGGDVELGIEDGIGVKGELYIKGSLAGRVDGLIDRTGLTPVVRLKAWTRAFDLGALSVSDVNIDILMSESKHDHFIVSGGVEMLGVSHDVDIHITPRRMYYNITTEVDGLGMVDYEFEASSVGVPFWTYRAVVRNDLSATLEGKVAGGLNDWIDQAHKDFDKAQAGLDAAQREVDKLIGERDAAIKEAQRDFDEIKSNLAVAEKAVASLSSKVTSLRKTESARYSTWRKAVRSRKQAKWYNYAQRRAYEVATYARYASAKGVRLAAQGSLNVANATMSAVRASAGWILDAAGPEAHPDVIRINAELAIKNAALDVAQLAVQAAENVSTGAVGALAFLAEHHDDLFMIDQISFEGTLSAVLADNAVDFEIDYRFMNKSYTKGLHLAAPDLDLDAIAKQIVHDVRVGLAN</sequence>
<accession>A0A518HWB0</accession>
<proteinExistence type="predicted"/>
<evidence type="ECO:0000256" key="2">
    <source>
        <dbReference type="SAM" id="MobiDB-lite"/>
    </source>
</evidence>
<protein>
    <submittedName>
        <fullName evidence="3">Uncharacterized protein</fullName>
    </submittedName>
</protein>
<feature type="coiled-coil region" evidence="1">
    <location>
        <begin position="654"/>
        <end position="706"/>
    </location>
</feature>
<dbReference type="Proteomes" id="UP000319004">
    <property type="component" value="Chromosome"/>
</dbReference>
<feature type="region of interest" description="Disordered" evidence="2">
    <location>
        <begin position="1"/>
        <end position="27"/>
    </location>
</feature>
<keyword evidence="4" id="KW-1185">Reference proteome</keyword>
<name>A0A518HWB0_9BACT</name>
<dbReference type="EMBL" id="CP037423">
    <property type="protein sequence ID" value="QDV45136.1"/>
    <property type="molecule type" value="Genomic_DNA"/>
</dbReference>
<organism evidence="3 4">
    <name type="scientific">Stieleria neptunia</name>
    <dbReference type="NCBI Taxonomy" id="2527979"/>
    <lineage>
        <taxon>Bacteria</taxon>
        <taxon>Pseudomonadati</taxon>
        <taxon>Planctomycetota</taxon>
        <taxon>Planctomycetia</taxon>
        <taxon>Pirellulales</taxon>
        <taxon>Pirellulaceae</taxon>
        <taxon>Stieleria</taxon>
    </lineage>
</organism>
<dbReference type="AlphaFoldDB" id="A0A518HWB0"/>
<evidence type="ECO:0000313" key="4">
    <source>
        <dbReference type="Proteomes" id="UP000319004"/>
    </source>
</evidence>
<evidence type="ECO:0000256" key="1">
    <source>
        <dbReference type="SAM" id="Coils"/>
    </source>
</evidence>
<feature type="compositionally biased region" description="Basic residues" evidence="2">
    <location>
        <begin position="8"/>
        <end position="27"/>
    </location>
</feature>
<evidence type="ECO:0000313" key="3">
    <source>
        <dbReference type="EMBL" id="QDV45136.1"/>
    </source>
</evidence>
<reference evidence="3 4" key="1">
    <citation type="submission" date="2019-03" db="EMBL/GenBank/DDBJ databases">
        <title>Deep-cultivation of Planctomycetes and their phenomic and genomic characterization uncovers novel biology.</title>
        <authorList>
            <person name="Wiegand S."/>
            <person name="Jogler M."/>
            <person name="Boedeker C."/>
            <person name="Pinto D."/>
            <person name="Vollmers J."/>
            <person name="Rivas-Marin E."/>
            <person name="Kohn T."/>
            <person name="Peeters S.H."/>
            <person name="Heuer A."/>
            <person name="Rast P."/>
            <person name="Oberbeckmann S."/>
            <person name="Bunk B."/>
            <person name="Jeske O."/>
            <person name="Meyerdierks A."/>
            <person name="Storesund J.E."/>
            <person name="Kallscheuer N."/>
            <person name="Luecker S."/>
            <person name="Lage O.M."/>
            <person name="Pohl T."/>
            <person name="Merkel B.J."/>
            <person name="Hornburger P."/>
            <person name="Mueller R.-W."/>
            <person name="Bruemmer F."/>
            <person name="Labrenz M."/>
            <person name="Spormann A.M."/>
            <person name="Op den Camp H."/>
            <person name="Overmann J."/>
            <person name="Amann R."/>
            <person name="Jetten M.S.M."/>
            <person name="Mascher T."/>
            <person name="Medema M.H."/>
            <person name="Devos D.P."/>
            <person name="Kaster A.-K."/>
            <person name="Ovreas L."/>
            <person name="Rohde M."/>
            <person name="Galperin M.Y."/>
            <person name="Jogler C."/>
        </authorList>
    </citation>
    <scope>NUCLEOTIDE SEQUENCE [LARGE SCALE GENOMIC DNA]</scope>
    <source>
        <strain evidence="3 4">Enr13</strain>
    </source>
</reference>